<organism evidence="8 9">
    <name type="scientific">Acidipila rosea</name>
    <dbReference type="NCBI Taxonomy" id="768535"/>
    <lineage>
        <taxon>Bacteria</taxon>
        <taxon>Pseudomonadati</taxon>
        <taxon>Acidobacteriota</taxon>
        <taxon>Terriglobia</taxon>
        <taxon>Terriglobales</taxon>
        <taxon>Acidobacteriaceae</taxon>
        <taxon>Acidipila</taxon>
    </lineage>
</organism>
<accession>A0A4R1L4I8</accession>
<feature type="transmembrane region" description="Helical" evidence="7">
    <location>
        <begin position="231"/>
        <end position="253"/>
    </location>
</feature>
<dbReference type="GO" id="GO:0016020">
    <property type="term" value="C:membrane"/>
    <property type="evidence" value="ECO:0007669"/>
    <property type="project" value="UniProtKB-SubCell"/>
</dbReference>
<feature type="transmembrane region" description="Helical" evidence="7">
    <location>
        <begin position="177"/>
        <end position="196"/>
    </location>
</feature>
<feature type="transmembrane region" description="Helical" evidence="7">
    <location>
        <begin position="56"/>
        <end position="74"/>
    </location>
</feature>
<keyword evidence="9" id="KW-1185">Reference proteome</keyword>
<feature type="transmembrane region" description="Helical" evidence="7">
    <location>
        <begin position="298"/>
        <end position="315"/>
    </location>
</feature>
<dbReference type="InterPro" id="IPR002549">
    <property type="entry name" value="AI-2E-like"/>
</dbReference>
<feature type="transmembrane region" description="Helical" evidence="7">
    <location>
        <begin position="23"/>
        <end position="44"/>
    </location>
</feature>
<feature type="region of interest" description="Disordered" evidence="6">
    <location>
        <begin position="121"/>
        <end position="157"/>
    </location>
</feature>
<dbReference type="PANTHER" id="PTHR21716">
    <property type="entry name" value="TRANSMEMBRANE PROTEIN"/>
    <property type="match status" value="1"/>
</dbReference>
<proteinExistence type="inferred from homology"/>
<keyword evidence="5 7" id="KW-0472">Membrane</keyword>
<dbReference type="EMBL" id="SMGK01000004">
    <property type="protein sequence ID" value="TCK71893.1"/>
    <property type="molecule type" value="Genomic_DNA"/>
</dbReference>
<feature type="compositionally biased region" description="Basic and acidic residues" evidence="6">
    <location>
        <begin position="139"/>
        <end position="152"/>
    </location>
</feature>
<keyword evidence="3 7" id="KW-0812">Transmembrane</keyword>
<keyword evidence="4 7" id="KW-1133">Transmembrane helix</keyword>
<evidence type="ECO:0000313" key="9">
    <source>
        <dbReference type="Proteomes" id="UP000295210"/>
    </source>
</evidence>
<comment type="similarity">
    <text evidence="2">Belongs to the autoinducer-2 exporter (AI-2E) (TC 2.A.86) family.</text>
</comment>
<name>A0A4R1L4I8_9BACT</name>
<comment type="subcellular location">
    <subcellularLocation>
        <location evidence="1">Membrane</location>
        <topology evidence="1">Multi-pass membrane protein</topology>
    </subcellularLocation>
</comment>
<evidence type="ECO:0000256" key="3">
    <source>
        <dbReference type="ARBA" id="ARBA00022692"/>
    </source>
</evidence>
<evidence type="ECO:0000256" key="5">
    <source>
        <dbReference type="ARBA" id="ARBA00023136"/>
    </source>
</evidence>
<protein>
    <submittedName>
        <fullName evidence="8">Putative PurR-regulated permease PerM</fullName>
    </submittedName>
</protein>
<evidence type="ECO:0000256" key="1">
    <source>
        <dbReference type="ARBA" id="ARBA00004141"/>
    </source>
</evidence>
<dbReference type="AlphaFoldDB" id="A0A4R1L4I8"/>
<feature type="transmembrane region" description="Helical" evidence="7">
    <location>
        <begin position="273"/>
        <end position="291"/>
    </location>
</feature>
<sequence length="594" mass="64872">MLANEPMLMLALSVVALYYGRPVLMPLAMALTLNFLLAPVVILLQKVRVGRLPAVVLVMVFATTVVGGVGWIVARQLLNVASDLPNYRLNIHDKMDALHMPKDGALGRALTSMGEVGQEISGTQTVDSHPIQRSHMTRKAREEAKAEAEAHPKPSLVTVVPPPITEREYLRQFVTPVLRPLGTATMVIIFTFYMLLKREDLRNRLLLLAGAGRLNVMTQALNDAAQRISSFLVMNAVVNAAYGVVFGVGLYLLHVPNATLWGALAGLLRLVPYAGTLVGGSLPFLYSLAVFDTWGPPLFVLLLFGVLEITVANFVEPWLYGSHTGISSLALLITAVVWTLLWGIPGLVLATPLTVCLIVLGRYVPQMSFLHVLLGDEAELTPDAHFYERLLAMDQAEAHAIADRYLEGRTSLELYDAVLLPALCLVEQDRHKGVLDEVRSAFMLQSITELTAELMAFDTGLERKGCPIVCIPANEQTDQVAAAMLAQVLEQSGHNTMMLPVVSLSDEILARLAAEPETSICISALPPFAFARARALCQRLREQLPQNKIVLGLWGSNANLDSMRERFGTARPDAVVKTLAQASNELKQCERVAV</sequence>
<reference evidence="8 9" key="1">
    <citation type="submission" date="2019-03" db="EMBL/GenBank/DDBJ databases">
        <title>Genomic Encyclopedia of Type Strains, Phase IV (KMG-IV): sequencing the most valuable type-strain genomes for metagenomic binning, comparative biology and taxonomic classification.</title>
        <authorList>
            <person name="Goeker M."/>
        </authorList>
    </citation>
    <scope>NUCLEOTIDE SEQUENCE [LARGE SCALE GENOMIC DNA]</scope>
    <source>
        <strain evidence="8 9">DSM 103428</strain>
    </source>
</reference>
<evidence type="ECO:0000313" key="8">
    <source>
        <dbReference type="EMBL" id="TCK71893.1"/>
    </source>
</evidence>
<evidence type="ECO:0000256" key="6">
    <source>
        <dbReference type="SAM" id="MobiDB-lite"/>
    </source>
</evidence>
<evidence type="ECO:0000256" key="2">
    <source>
        <dbReference type="ARBA" id="ARBA00009773"/>
    </source>
</evidence>
<dbReference type="PANTHER" id="PTHR21716:SF16">
    <property type="entry name" value="BLL1467 PROTEIN"/>
    <property type="match status" value="1"/>
</dbReference>
<dbReference type="Proteomes" id="UP000295210">
    <property type="component" value="Unassembled WGS sequence"/>
</dbReference>
<dbReference type="Pfam" id="PF01594">
    <property type="entry name" value="AI-2E_transport"/>
    <property type="match status" value="1"/>
</dbReference>
<feature type="transmembrane region" description="Helical" evidence="7">
    <location>
        <begin position="335"/>
        <end position="360"/>
    </location>
</feature>
<evidence type="ECO:0000256" key="4">
    <source>
        <dbReference type="ARBA" id="ARBA00022989"/>
    </source>
</evidence>
<evidence type="ECO:0000256" key="7">
    <source>
        <dbReference type="SAM" id="Phobius"/>
    </source>
</evidence>
<dbReference type="GO" id="GO:0055085">
    <property type="term" value="P:transmembrane transport"/>
    <property type="evidence" value="ECO:0007669"/>
    <property type="project" value="TreeGrafter"/>
</dbReference>
<comment type="caution">
    <text evidence="8">The sequence shown here is derived from an EMBL/GenBank/DDBJ whole genome shotgun (WGS) entry which is preliminary data.</text>
</comment>
<gene>
    <name evidence="8" type="ORF">C7378_2515</name>
</gene>